<accession>A0A485NLB5</accession>
<feature type="domain" description="Paraneoplastic antigen-like protein 8A C-terminal" evidence="3">
    <location>
        <begin position="137"/>
        <end position="358"/>
    </location>
</feature>
<dbReference type="EMBL" id="CAAGRJ010017539">
    <property type="protein sequence ID" value="VFV32928.1"/>
    <property type="molecule type" value="Genomic_DNA"/>
</dbReference>
<sequence>MAMNLLEDWCRGMEVDIHRSLLVTGIPEDCGQAEIEETLHGVLSPLGPYFVLNKIFLREENAKAALIEVGEGVSLRAVPREFPARGGVWRVVCRDPTQDAEFLKNLNEFLDAEGRTWEDVVRLLQLSHPPRPQNQRPENWAEALGVLLGAVVQIVFYMDAEIRSREEVRAQEVTDAQAVAASASASRRKVKKEPGWAAEVGSALKTENPGSWHDMEDEGDPPKPLVRRAGAKSRSRRKKQKKNPKQESVAWKKPKGHHSKSSAALEDPEANGAENMEVSEAIRSNKKPCVKQEESALKKPAGKCAWKAPSKPSRDAQSEAVSPGVASESDQDGGQEGPPKKKAVGWALAKSPAPTRKKKKVSLGPVSYVLVDSEDAQKKPMMAKKGPAAREASVQKALRGPQPAELPASTSQGPEADPEGSPRASSGENDHRSHLGCADKWMSGEEPERRPLRGDRGILDRLPDPRGSSGVPQRAYCCLRELGKMLFGVKDIALLEHGCKALEVDSYKSLMILDIPEDCDHEEFEDIIRAPLRPLGKFEVAGKAFLEEERSKAAIIRLAEDINYAVIPREIKGKGGLWRVVYMPRKQDIEFLTKLNLFLQSEGRTVEDVARVLRQELCPAVTGPREPPARKCRAPGAGEKQAGAGATAGADAAPPLDSTEKPSKPGDDKRGKRKHKKNRRRHHASDKL</sequence>
<proteinExistence type="predicted"/>
<dbReference type="Pfam" id="PF20847">
    <property type="entry name" value="PNM8A"/>
    <property type="match status" value="1"/>
</dbReference>
<dbReference type="Pfam" id="PF20846">
    <property type="entry name" value="PNMA_N"/>
    <property type="match status" value="2"/>
</dbReference>
<dbReference type="InterPro" id="IPR048271">
    <property type="entry name" value="PNMA_N"/>
</dbReference>
<dbReference type="InterPro" id="IPR049131">
    <property type="entry name" value="PNM8A_C"/>
</dbReference>
<feature type="region of interest" description="Disordered" evidence="1">
    <location>
        <begin position="621"/>
        <end position="688"/>
    </location>
</feature>
<feature type="compositionally biased region" description="Basic and acidic residues" evidence="1">
    <location>
        <begin position="442"/>
        <end position="464"/>
    </location>
</feature>
<keyword evidence="5" id="KW-1185">Reference proteome</keyword>
<protein>
    <recommendedName>
        <fullName evidence="6">PNMA-like protein 1</fullName>
    </recommendedName>
</protein>
<dbReference type="AlphaFoldDB" id="A0A485NLB5"/>
<dbReference type="PANTHER" id="PTHR23095:SF43">
    <property type="entry name" value="PARANEOPLASTIC ANTIGEN-LIKE PROTEIN 8C"/>
    <property type="match status" value="1"/>
</dbReference>
<evidence type="ECO:0000313" key="5">
    <source>
        <dbReference type="Proteomes" id="UP000386466"/>
    </source>
</evidence>
<reference evidence="4 5" key="1">
    <citation type="submission" date="2019-01" db="EMBL/GenBank/DDBJ databases">
        <authorList>
            <person name="Alioto T."/>
            <person name="Alioto T."/>
        </authorList>
    </citation>
    <scope>NUCLEOTIDE SEQUENCE [LARGE SCALE GENOMIC DNA]</scope>
</reference>
<dbReference type="Proteomes" id="UP000386466">
    <property type="component" value="Unassembled WGS sequence"/>
</dbReference>
<feature type="domain" description="Paraneoplastic antigen Ma-like N-terminal" evidence="2">
    <location>
        <begin position="492"/>
        <end position="581"/>
    </location>
</feature>
<evidence type="ECO:0008006" key="6">
    <source>
        <dbReference type="Google" id="ProtNLM"/>
    </source>
</evidence>
<organism evidence="4 5">
    <name type="scientific">Lynx pardinus</name>
    <name type="common">Iberian lynx</name>
    <name type="synonym">Felis pardina</name>
    <dbReference type="NCBI Taxonomy" id="191816"/>
    <lineage>
        <taxon>Eukaryota</taxon>
        <taxon>Metazoa</taxon>
        <taxon>Chordata</taxon>
        <taxon>Craniata</taxon>
        <taxon>Vertebrata</taxon>
        <taxon>Euteleostomi</taxon>
        <taxon>Mammalia</taxon>
        <taxon>Eutheria</taxon>
        <taxon>Laurasiatheria</taxon>
        <taxon>Carnivora</taxon>
        <taxon>Feliformia</taxon>
        <taxon>Felidae</taxon>
        <taxon>Felinae</taxon>
        <taxon>Lynx</taxon>
    </lineage>
</organism>
<dbReference type="PANTHER" id="PTHR23095">
    <property type="entry name" value="PARANEOPLASTIC ANTIGEN"/>
    <property type="match status" value="1"/>
</dbReference>
<evidence type="ECO:0000259" key="2">
    <source>
        <dbReference type="Pfam" id="PF20846"/>
    </source>
</evidence>
<dbReference type="InterPro" id="IPR026523">
    <property type="entry name" value="PNMA"/>
</dbReference>
<evidence type="ECO:0000259" key="3">
    <source>
        <dbReference type="Pfam" id="PF20847"/>
    </source>
</evidence>
<feature type="compositionally biased region" description="Basic residues" evidence="1">
    <location>
        <begin position="671"/>
        <end position="688"/>
    </location>
</feature>
<evidence type="ECO:0000256" key="1">
    <source>
        <dbReference type="SAM" id="MobiDB-lite"/>
    </source>
</evidence>
<feature type="region of interest" description="Disordered" evidence="1">
    <location>
        <begin position="175"/>
        <end position="469"/>
    </location>
</feature>
<feature type="domain" description="Paraneoplastic antigen Ma-like N-terminal" evidence="2">
    <location>
        <begin position="1"/>
        <end position="92"/>
    </location>
</feature>
<feature type="compositionally biased region" description="Low complexity" evidence="1">
    <location>
        <begin position="634"/>
        <end position="653"/>
    </location>
</feature>
<gene>
    <name evidence="4" type="ORF">LYPA_23C002879</name>
</gene>
<name>A0A485NLB5_LYNPA</name>
<feature type="compositionally biased region" description="Basic and acidic residues" evidence="1">
    <location>
        <begin position="658"/>
        <end position="670"/>
    </location>
</feature>
<feature type="compositionally biased region" description="Basic residues" evidence="1">
    <location>
        <begin position="225"/>
        <end position="243"/>
    </location>
</feature>
<evidence type="ECO:0000313" key="4">
    <source>
        <dbReference type="EMBL" id="VFV32928.1"/>
    </source>
</evidence>